<dbReference type="EMBL" id="FZMP01000243">
    <property type="protein sequence ID" value="SNQ62852.1"/>
    <property type="molecule type" value="Genomic_DNA"/>
</dbReference>
<feature type="transmembrane region" description="Helical" evidence="7">
    <location>
        <begin position="9"/>
        <end position="30"/>
    </location>
</feature>
<dbReference type="InterPro" id="IPR022791">
    <property type="entry name" value="L-PG_synthase/AglD"/>
</dbReference>
<keyword evidence="5 7" id="KW-1133">Transmembrane helix</keyword>
<dbReference type="RefSeq" id="WP_096207364.1">
    <property type="nucleotide sequence ID" value="NZ_FZMP01000243.1"/>
</dbReference>
<feature type="transmembrane region" description="Helical" evidence="7">
    <location>
        <begin position="42"/>
        <end position="65"/>
    </location>
</feature>
<evidence type="ECO:0008006" key="10">
    <source>
        <dbReference type="Google" id="ProtNLM"/>
    </source>
</evidence>
<dbReference type="STRING" id="1392998.ANME2D_02602"/>
<dbReference type="PANTHER" id="PTHR39087">
    <property type="entry name" value="UPF0104 MEMBRANE PROTEIN MJ1595"/>
    <property type="match status" value="1"/>
</dbReference>
<evidence type="ECO:0000256" key="6">
    <source>
        <dbReference type="ARBA" id="ARBA00023136"/>
    </source>
</evidence>
<reference evidence="9" key="1">
    <citation type="submission" date="2017-06" db="EMBL/GenBank/DDBJ databases">
        <authorList>
            <person name="Cremers G."/>
        </authorList>
    </citation>
    <scope>NUCLEOTIDE SEQUENCE [LARGE SCALE GENOMIC DNA]</scope>
</reference>
<keyword evidence="9" id="KW-1185">Reference proteome</keyword>
<evidence type="ECO:0000256" key="3">
    <source>
        <dbReference type="ARBA" id="ARBA00022475"/>
    </source>
</evidence>
<dbReference type="Proteomes" id="UP000218615">
    <property type="component" value="Unassembled WGS sequence"/>
</dbReference>
<dbReference type="NCBIfam" id="TIGR00374">
    <property type="entry name" value="flippase-like domain"/>
    <property type="match status" value="1"/>
</dbReference>
<name>A0A284VU94_9EURY</name>
<feature type="transmembrane region" description="Helical" evidence="7">
    <location>
        <begin position="233"/>
        <end position="260"/>
    </location>
</feature>
<protein>
    <recommendedName>
        <fullName evidence="10">Integral membrane protein</fullName>
    </recommendedName>
</protein>
<comment type="subcellular location">
    <subcellularLocation>
        <location evidence="1">Cell membrane</location>
        <topology evidence="1">Multi-pass membrane protein</topology>
    </subcellularLocation>
</comment>
<feature type="transmembrane region" description="Helical" evidence="7">
    <location>
        <begin position="154"/>
        <end position="176"/>
    </location>
</feature>
<proteinExistence type="inferred from homology"/>
<evidence type="ECO:0000313" key="9">
    <source>
        <dbReference type="Proteomes" id="UP000218615"/>
    </source>
</evidence>
<feature type="transmembrane region" description="Helical" evidence="7">
    <location>
        <begin position="315"/>
        <end position="333"/>
    </location>
</feature>
<keyword evidence="6 7" id="KW-0472">Membrane</keyword>
<gene>
    <name evidence="8" type="ORF">MNV_920019</name>
</gene>
<comment type="similarity">
    <text evidence="2">Belongs to the UPF0104 family.</text>
</comment>
<evidence type="ECO:0000256" key="2">
    <source>
        <dbReference type="ARBA" id="ARBA00011061"/>
    </source>
</evidence>
<evidence type="ECO:0000256" key="1">
    <source>
        <dbReference type="ARBA" id="ARBA00004651"/>
    </source>
</evidence>
<feature type="transmembrane region" description="Helical" evidence="7">
    <location>
        <begin position="280"/>
        <end position="303"/>
    </location>
</feature>
<accession>A0A284VU94</accession>
<keyword evidence="4 7" id="KW-0812">Transmembrane</keyword>
<feature type="transmembrane region" description="Helical" evidence="7">
    <location>
        <begin position="128"/>
        <end position="148"/>
    </location>
</feature>
<dbReference type="GO" id="GO:0005886">
    <property type="term" value="C:plasma membrane"/>
    <property type="evidence" value="ECO:0007669"/>
    <property type="project" value="UniProtKB-SubCell"/>
</dbReference>
<evidence type="ECO:0000313" key="8">
    <source>
        <dbReference type="EMBL" id="SNQ62852.1"/>
    </source>
</evidence>
<evidence type="ECO:0000256" key="5">
    <source>
        <dbReference type="ARBA" id="ARBA00022989"/>
    </source>
</evidence>
<evidence type="ECO:0000256" key="7">
    <source>
        <dbReference type="SAM" id="Phobius"/>
    </source>
</evidence>
<dbReference type="PANTHER" id="PTHR39087:SF2">
    <property type="entry name" value="UPF0104 MEMBRANE PROTEIN MJ1595"/>
    <property type="match status" value="1"/>
</dbReference>
<dbReference type="OrthoDB" id="15513at2157"/>
<organism evidence="8 9">
    <name type="scientific">Candidatus Methanoperedens nitratireducens</name>
    <dbReference type="NCBI Taxonomy" id="1392998"/>
    <lineage>
        <taxon>Archaea</taxon>
        <taxon>Methanobacteriati</taxon>
        <taxon>Methanobacteriota</taxon>
        <taxon>Stenosarchaea group</taxon>
        <taxon>Methanomicrobia</taxon>
        <taxon>Methanosarcinales</taxon>
        <taxon>ANME-2 cluster</taxon>
        <taxon>Candidatus Methanoperedentaceae</taxon>
        <taxon>Candidatus Methanoperedens</taxon>
    </lineage>
</organism>
<dbReference type="AlphaFoldDB" id="A0A284VU94"/>
<keyword evidence="3" id="KW-1003">Cell membrane</keyword>
<dbReference type="Pfam" id="PF03706">
    <property type="entry name" value="LPG_synthase_TM"/>
    <property type="match status" value="1"/>
</dbReference>
<evidence type="ECO:0000256" key="4">
    <source>
        <dbReference type="ARBA" id="ARBA00022692"/>
    </source>
</evidence>
<sequence>MERFKARNIGYVIAIGAIVFIFFTNKIGLSEFLSRISSVSKLLFLLVILFNFLNIISFVITWRYLIPANISIYKLFKFYMAGTFVNNITPTFGTGGEPVKALLLGKELGVDRAECFAGVVSQRMLNMFPFLIIGGLGIGLLFSMPGVMLGTPQIIALLFSIGLAFGTFGLIIYFYVRKDKLSSFVHSLIRFFTPFIGFVKKGFDHKAYADAVERSINSFHGGLRSIHHNRKGVINATLFSFLGWVFDILAIYAVFLSLGYTDVHISVLIITYTVSMMSSWLPLFLPGGLGIVDVTMAGLFIFSGIPAEIAGPATWLYRLVAYWLNTIVGAYYLRASLKPE</sequence>